<dbReference type="GO" id="GO:0005789">
    <property type="term" value="C:endoplasmic reticulum membrane"/>
    <property type="evidence" value="ECO:0007669"/>
    <property type="project" value="TreeGrafter"/>
</dbReference>
<name>G0TRD4_TRYVY</name>
<dbReference type="Gene3D" id="1.10.472.80">
    <property type="entry name" value="Ypt/Rab-GAP domain of gyp1p, domain 3"/>
    <property type="match status" value="1"/>
</dbReference>
<accession>G0TRD4</accession>
<proteinExistence type="predicted"/>
<evidence type="ECO:0000259" key="4">
    <source>
        <dbReference type="PROSITE" id="PS50086"/>
    </source>
</evidence>
<feature type="chain" id="PRO_5003410058" evidence="3">
    <location>
        <begin position="21"/>
        <end position="570"/>
    </location>
</feature>
<feature type="signal peptide" evidence="3">
    <location>
        <begin position="1"/>
        <end position="20"/>
    </location>
</feature>
<dbReference type="InterPro" id="IPR000195">
    <property type="entry name" value="Rab-GAP-TBC_dom"/>
</dbReference>
<keyword evidence="3" id="KW-0732">Signal</keyword>
<dbReference type="GO" id="GO:0005096">
    <property type="term" value="F:GTPase activator activity"/>
    <property type="evidence" value="ECO:0007669"/>
    <property type="project" value="UniProtKB-KW"/>
</dbReference>
<sequence>MHFTSLCSVHIFFLFMSSSPFNLQGACVVTPFCSLAYTSGFGTRVTGIQSTVSCPRQERMNSPLRDEKRKIGTEWRNWRALCVARGLRDNNTRRTVWPRMLLTTCMPGGEEENDDKEDSDVPDDANDVSKCSCSEGNSSASCSNGSVCGDTAGENGAKMTTGKMSALSSDGEPENSNACGNVDYTIEENIVSRVCDKAEDGDSRGFCREGSEEHAQNYITSIKEFVGLSDNCHPRIIRVDVERSLWHLYPDESVREQKRRLLTRVLLRTLSKHKDRHYYQGLHELVGFVVYVVDTSSDNGEFVDEDIAVSVCERLLTVQWRSFSDKRLNQSQSMLYAMHAVVAQEDVQLASELESCGVAPESHYAVAWLITWFSHICNDVSVLGRVFDFLVAYNDENIVIFLAAALVLHEKKRIMAWIREAHEKESSSNTPNSVDGECNLAVMACVYAQLVSLPKEVFIHSNADVVEDIIRSSVKLRKCHAGSVLQARVDFLHGRVARLGLLADRRTRNSALRRVWNFLFREWRTPWQRWSFSRRVHVFLLVPLLSFTLFSGLSMWRTVNSIHSESLMDF</sequence>
<dbReference type="InterPro" id="IPR035969">
    <property type="entry name" value="Rab-GAP_TBC_sf"/>
</dbReference>
<dbReference type="InterPro" id="IPR045913">
    <property type="entry name" value="TBC20/Gyp8-like"/>
</dbReference>
<feature type="compositionally biased region" description="Acidic residues" evidence="2">
    <location>
        <begin position="109"/>
        <end position="126"/>
    </location>
</feature>
<dbReference type="Gene3D" id="1.10.8.1310">
    <property type="match status" value="1"/>
</dbReference>
<dbReference type="VEuPathDB" id="TriTrypDB:TvY486_0101460"/>
<keyword evidence="1" id="KW-0343">GTPase activation</keyword>
<evidence type="ECO:0000256" key="3">
    <source>
        <dbReference type="SAM" id="SignalP"/>
    </source>
</evidence>
<dbReference type="Pfam" id="PF00566">
    <property type="entry name" value="RabGAP-TBC"/>
    <property type="match status" value="1"/>
</dbReference>
<reference evidence="5" key="1">
    <citation type="journal article" date="2012" name="Proc. Natl. Acad. Sci. U.S.A.">
        <title>Antigenic diversity is generated by distinct evolutionary mechanisms in African trypanosome species.</title>
        <authorList>
            <person name="Jackson A.P."/>
            <person name="Berry A."/>
            <person name="Aslett M."/>
            <person name="Allison H.C."/>
            <person name="Burton P."/>
            <person name="Vavrova-Anderson J."/>
            <person name="Brown R."/>
            <person name="Browne H."/>
            <person name="Corton N."/>
            <person name="Hauser H."/>
            <person name="Gamble J."/>
            <person name="Gilderthorp R."/>
            <person name="Marcello L."/>
            <person name="McQuillan J."/>
            <person name="Otto T.D."/>
            <person name="Quail M.A."/>
            <person name="Sanders M.J."/>
            <person name="van Tonder A."/>
            <person name="Ginger M.L."/>
            <person name="Field M.C."/>
            <person name="Barry J.D."/>
            <person name="Hertz-Fowler C."/>
            <person name="Berriman M."/>
        </authorList>
    </citation>
    <scope>NUCLEOTIDE SEQUENCE</scope>
    <source>
        <strain evidence="5">Y486</strain>
    </source>
</reference>
<dbReference type="GO" id="GO:0006888">
    <property type="term" value="P:endoplasmic reticulum to Golgi vesicle-mediated transport"/>
    <property type="evidence" value="ECO:0007669"/>
    <property type="project" value="TreeGrafter"/>
</dbReference>
<feature type="domain" description="Rab-GAP TBC" evidence="4">
    <location>
        <begin position="87"/>
        <end position="394"/>
    </location>
</feature>
<dbReference type="EMBL" id="HE573017">
    <property type="protein sequence ID" value="CCC46498.1"/>
    <property type="molecule type" value="Genomic_DNA"/>
</dbReference>
<evidence type="ECO:0000313" key="5">
    <source>
        <dbReference type="EMBL" id="CCC46498.1"/>
    </source>
</evidence>
<feature type="region of interest" description="Disordered" evidence="2">
    <location>
        <begin position="107"/>
        <end position="128"/>
    </location>
</feature>
<dbReference type="PROSITE" id="PS50086">
    <property type="entry name" value="TBC_RABGAP"/>
    <property type="match status" value="1"/>
</dbReference>
<protein>
    <submittedName>
        <fullName evidence="5">Putative GTPase activating protein of Rab-like GTPase</fullName>
    </submittedName>
</protein>
<dbReference type="SUPFAM" id="SSF47923">
    <property type="entry name" value="Ypt/Rab-GAP domain of gyp1p"/>
    <property type="match status" value="2"/>
</dbReference>
<dbReference type="PANTHER" id="PTHR20913:SF7">
    <property type="entry name" value="RE60063P"/>
    <property type="match status" value="1"/>
</dbReference>
<evidence type="ECO:0000256" key="2">
    <source>
        <dbReference type="SAM" id="MobiDB-lite"/>
    </source>
</evidence>
<dbReference type="AlphaFoldDB" id="G0TRD4"/>
<gene>
    <name evidence="5" type="ORF">TVY486_0101460</name>
</gene>
<dbReference type="PANTHER" id="PTHR20913">
    <property type="entry name" value="TBC1 DOMAIN FAMILY MEMBER 20/GTPASE"/>
    <property type="match status" value="1"/>
</dbReference>
<evidence type="ECO:0000256" key="1">
    <source>
        <dbReference type="ARBA" id="ARBA00022468"/>
    </source>
</evidence>
<organism evidence="5">
    <name type="scientific">Trypanosoma vivax (strain Y486)</name>
    <dbReference type="NCBI Taxonomy" id="1055687"/>
    <lineage>
        <taxon>Eukaryota</taxon>
        <taxon>Discoba</taxon>
        <taxon>Euglenozoa</taxon>
        <taxon>Kinetoplastea</taxon>
        <taxon>Metakinetoplastina</taxon>
        <taxon>Trypanosomatida</taxon>
        <taxon>Trypanosomatidae</taxon>
        <taxon>Trypanosoma</taxon>
        <taxon>Duttonella</taxon>
    </lineage>
</organism>